<evidence type="ECO:0000313" key="1">
    <source>
        <dbReference type="EMBL" id="EIJ25885.1"/>
    </source>
</evidence>
<organism evidence="1 2">
    <name type="scientific">Bifidobacterium longum subsp. longum 1-6B</name>
    <dbReference type="NCBI Taxonomy" id="1161744"/>
    <lineage>
        <taxon>Bacteria</taxon>
        <taxon>Bacillati</taxon>
        <taxon>Actinomycetota</taxon>
        <taxon>Actinomycetes</taxon>
        <taxon>Bifidobacteriales</taxon>
        <taxon>Bifidobacteriaceae</taxon>
        <taxon>Bifidobacterium</taxon>
    </lineage>
</organism>
<gene>
    <name evidence="1" type="ORF">HMPREF1313_2062</name>
</gene>
<comment type="caution">
    <text evidence="1">The sequence shown here is derived from an EMBL/GenBank/DDBJ whole genome shotgun (WGS) entry which is preliminary data.</text>
</comment>
<accession>A0AA87IER8</accession>
<protein>
    <submittedName>
        <fullName evidence="1">Uncharacterized protein</fullName>
    </submittedName>
</protein>
<dbReference type="EMBL" id="AJTF01000077">
    <property type="protein sequence ID" value="EIJ25885.1"/>
    <property type="molecule type" value="Genomic_DNA"/>
</dbReference>
<evidence type="ECO:0000313" key="2">
    <source>
        <dbReference type="Proteomes" id="UP000006410"/>
    </source>
</evidence>
<dbReference type="AlphaFoldDB" id="A0AA87IER8"/>
<reference evidence="1 2" key="1">
    <citation type="journal article" date="2013" name="Genome Announc.">
        <title>Draft Genome Sequences of Two Pairs of Human Intestinal Bifidobacterium longum subsp. longum Strains, 44B and 1-6B and 35B and 2-2B, Consecutively Isolated from Two Children after a 5-Year Time Period.</title>
        <authorList>
            <person name="Shkoporov A.N."/>
            <person name="Efimov B.A."/>
            <person name="Khokhlova E.V."/>
            <person name="Chaplin A.V."/>
            <person name="Kafarskaya L.I."/>
            <person name="Durkin A.S."/>
            <person name="McCorrison J."/>
            <person name="Torralba M."/>
            <person name="Gillis M."/>
            <person name="Sutton G."/>
            <person name="Weibel D.B."/>
            <person name="Nelson K.E."/>
            <person name="Smeianov V.V."/>
        </authorList>
    </citation>
    <scope>NUCLEOTIDE SEQUENCE [LARGE SCALE GENOMIC DNA]</scope>
    <source>
        <strain evidence="1 2">1-6B</strain>
    </source>
</reference>
<proteinExistence type="predicted"/>
<name>A0AA87IER8_BIFLL</name>
<sequence>MHNPFDTPRKLLFSVRDAGLHIDETNVSHTSNVLLWD</sequence>
<dbReference type="Proteomes" id="UP000006410">
    <property type="component" value="Unassembled WGS sequence"/>
</dbReference>